<dbReference type="EMBL" id="JBGMDY010000010">
    <property type="protein sequence ID" value="KAL2320755.1"/>
    <property type="molecule type" value="Genomic_DNA"/>
</dbReference>
<proteinExistence type="predicted"/>
<dbReference type="Proteomes" id="UP001603857">
    <property type="component" value="Unassembled WGS sequence"/>
</dbReference>
<organism evidence="1 2">
    <name type="scientific">Flemingia macrophylla</name>
    <dbReference type="NCBI Taxonomy" id="520843"/>
    <lineage>
        <taxon>Eukaryota</taxon>
        <taxon>Viridiplantae</taxon>
        <taxon>Streptophyta</taxon>
        <taxon>Embryophyta</taxon>
        <taxon>Tracheophyta</taxon>
        <taxon>Spermatophyta</taxon>
        <taxon>Magnoliopsida</taxon>
        <taxon>eudicotyledons</taxon>
        <taxon>Gunneridae</taxon>
        <taxon>Pentapetalae</taxon>
        <taxon>rosids</taxon>
        <taxon>fabids</taxon>
        <taxon>Fabales</taxon>
        <taxon>Fabaceae</taxon>
        <taxon>Papilionoideae</taxon>
        <taxon>50 kb inversion clade</taxon>
        <taxon>NPAAA clade</taxon>
        <taxon>indigoferoid/millettioid clade</taxon>
        <taxon>Phaseoleae</taxon>
        <taxon>Flemingia</taxon>
    </lineage>
</organism>
<reference evidence="1 2" key="1">
    <citation type="submission" date="2024-08" db="EMBL/GenBank/DDBJ databases">
        <title>Insights into the chromosomal genome structure of Flemingia macrophylla.</title>
        <authorList>
            <person name="Ding Y."/>
            <person name="Zhao Y."/>
            <person name="Bi W."/>
            <person name="Wu M."/>
            <person name="Zhao G."/>
            <person name="Gong Y."/>
            <person name="Li W."/>
            <person name="Zhang P."/>
        </authorList>
    </citation>
    <scope>NUCLEOTIDE SEQUENCE [LARGE SCALE GENOMIC DNA]</scope>
    <source>
        <strain evidence="1">DYQJB</strain>
        <tissue evidence="1">Leaf</tissue>
    </source>
</reference>
<sequence>MSVALDNAQAAEISSSNFGLAFHCSTTDLAFCTLLQTEIPASAGYEEVRTQGFHMIEQSNLSGM</sequence>
<keyword evidence="2" id="KW-1185">Reference proteome</keyword>
<gene>
    <name evidence="1" type="ORF">Fmac_029724</name>
</gene>
<evidence type="ECO:0000313" key="1">
    <source>
        <dbReference type="EMBL" id="KAL2320755.1"/>
    </source>
</evidence>
<comment type="caution">
    <text evidence="1">The sequence shown here is derived from an EMBL/GenBank/DDBJ whole genome shotgun (WGS) entry which is preliminary data.</text>
</comment>
<accession>A0ABD1LB63</accession>
<name>A0ABD1LB63_9FABA</name>
<evidence type="ECO:0000313" key="2">
    <source>
        <dbReference type="Proteomes" id="UP001603857"/>
    </source>
</evidence>
<protein>
    <submittedName>
        <fullName evidence="1">Uncharacterized protein</fullName>
    </submittedName>
</protein>
<dbReference type="AlphaFoldDB" id="A0ABD1LB63"/>